<evidence type="ECO:0008006" key="4">
    <source>
        <dbReference type="Google" id="ProtNLM"/>
    </source>
</evidence>
<feature type="region of interest" description="Disordered" evidence="1">
    <location>
        <begin position="1"/>
        <end position="62"/>
    </location>
</feature>
<protein>
    <recommendedName>
        <fullName evidence="4">WD40 repeat</fullName>
    </recommendedName>
</protein>
<gene>
    <name evidence="2" type="ORF">BGW38_001664</name>
</gene>
<evidence type="ECO:0000313" key="2">
    <source>
        <dbReference type="EMBL" id="KAF9581354.1"/>
    </source>
</evidence>
<dbReference type="Gene3D" id="2.130.10.10">
    <property type="entry name" value="YVTN repeat-like/Quinoprotein amine dehydrogenase"/>
    <property type="match status" value="1"/>
</dbReference>
<dbReference type="PANTHER" id="PTHR47232:SF1">
    <property type="entry name" value="TRANSDUCIN FAMILY PROTEIN _ WD-40 REPEAT FAMILY PROTEIN"/>
    <property type="match status" value="1"/>
</dbReference>
<dbReference type="EMBL" id="JAABOA010001537">
    <property type="protein sequence ID" value="KAF9581354.1"/>
    <property type="molecule type" value="Genomic_DNA"/>
</dbReference>
<dbReference type="OrthoDB" id="1897642at2759"/>
<organism evidence="2 3">
    <name type="scientific">Lunasporangiospora selenospora</name>
    <dbReference type="NCBI Taxonomy" id="979761"/>
    <lineage>
        <taxon>Eukaryota</taxon>
        <taxon>Fungi</taxon>
        <taxon>Fungi incertae sedis</taxon>
        <taxon>Mucoromycota</taxon>
        <taxon>Mortierellomycotina</taxon>
        <taxon>Mortierellomycetes</taxon>
        <taxon>Mortierellales</taxon>
        <taxon>Mortierellaceae</taxon>
        <taxon>Lunasporangiospora</taxon>
    </lineage>
</organism>
<feature type="region of interest" description="Disordered" evidence="1">
    <location>
        <begin position="153"/>
        <end position="182"/>
    </location>
</feature>
<comment type="caution">
    <text evidence="2">The sequence shown here is derived from an EMBL/GenBank/DDBJ whole genome shotgun (WGS) entry which is preliminary data.</text>
</comment>
<dbReference type="PANTHER" id="PTHR47232">
    <property type="entry name" value="TRANSDUCIN FAMILY PROTEIN / WD-40 REPEAT FAMILY PROTEIN"/>
    <property type="match status" value="1"/>
</dbReference>
<keyword evidence="3" id="KW-1185">Reference proteome</keyword>
<sequence>MGDYVLKKRQLSRSRDDESYSESDLTSEFESDRDSQTDYSDSDSFSDRSSAHSRARKRTKYSKRTLLSDSDDSVIEVRGKEDSHYTLNGSLKDMVIEMNKLNARLAVQMAKADKTAKMVKTVWGRISERLTDGAELEASNLLNGSEALSGVGPATKGAGRYGQGHGGAPPMRPPPSVIPVTSGPGLSDAALEYVHALKTTTLSNPSQTRQAAGYMRVFEKTSYNLPIASQKSMEVMAIGHRRQTFEKVMSSKRQYILELNPFSHRTKFEGIVVSSGLDGCIHFWNFDTQQHLLSLTAKSSRIIPYADAISWVSEDTIVAVSHLKRGIIWPPARTNPDDVGVDPTLSSLPETQANLITIYFNQNGLLNFKLVTITSMPHSRAIDTVASIIREDRSVSFVTGGKDKQLYHWKFQPPSGHGETVYEPQGLEELHHEHTATITSTLYNHQSKLLYSGGIDGRYVCYDLVKDTVLWQLRVGSVVRIIQNPVDPRINGIARLTKKAQYALVDERTPGRAVLEFGYDIPKRVSKLSIPSWHPEGGILCSGTHAEGIVMLWDVRWSSIAMEHTRRPGQGVVTRGMTVDVNSLDNDDKVLASKRSNIKRKVLTRSKNELGGPSQVLYIGGKQVLETCFHPTKDVLVTFNADFSAQFMNYRLLNGLNYL</sequence>
<reference evidence="2" key="1">
    <citation type="journal article" date="2020" name="Fungal Divers.">
        <title>Resolving the Mortierellaceae phylogeny through synthesis of multi-gene phylogenetics and phylogenomics.</title>
        <authorList>
            <person name="Vandepol N."/>
            <person name="Liber J."/>
            <person name="Desiro A."/>
            <person name="Na H."/>
            <person name="Kennedy M."/>
            <person name="Barry K."/>
            <person name="Grigoriev I.V."/>
            <person name="Miller A.N."/>
            <person name="O'Donnell K."/>
            <person name="Stajich J.E."/>
            <person name="Bonito G."/>
        </authorList>
    </citation>
    <scope>NUCLEOTIDE SEQUENCE</scope>
    <source>
        <strain evidence="2">KOD1015</strain>
    </source>
</reference>
<feature type="compositionally biased region" description="Basic residues" evidence="1">
    <location>
        <begin position="51"/>
        <end position="62"/>
    </location>
</feature>
<dbReference type="InterPro" id="IPR036322">
    <property type="entry name" value="WD40_repeat_dom_sf"/>
</dbReference>
<feature type="non-terminal residue" evidence="2">
    <location>
        <position position="659"/>
    </location>
</feature>
<dbReference type="InterPro" id="IPR015943">
    <property type="entry name" value="WD40/YVTN_repeat-like_dom_sf"/>
</dbReference>
<name>A0A9P6FTT0_9FUNG</name>
<evidence type="ECO:0000313" key="3">
    <source>
        <dbReference type="Proteomes" id="UP000780801"/>
    </source>
</evidence>
<dbReference type="AlphaFoldDB" id="A0A9P6FTT0"/>
<dbReference type="SUPFAM" id="SSF50978">
    <property type="entry name" value="WD40 repeat-like"/>
    <property type="match status" value="1"/>
</dbReference>
<accession>A0A9P6FTT0</accession>
<proteinExistence type="predicted"/>
<evidence type="ECO:0000256" key="1">
    <source>
        <dbReference type="SAM" id="MobiDB-lite"/>
    </source>
</evidence>
<feature type="compositionally biased region" description="Acidic residues" evidence="1">
    <location>
        <begin position="19"/>
        <end position="29"/>
    </location>
</feature>
<dbReference type="Proteomes" id="UP000780801">
    <property type="component" value="Unassembled WGS sequence"/>
</dbReference>